<comment type="caution">
    <text evidence="2">The sequence shown here is derived from an EMBL/GenBank/DDBJ whole genome shotgun (WGS) entry which is preliminary data.</text>
</comment>
<evidence type="ECO:0000256" key="1">
    <source>
        <dbReference type="SAM" id="MobiDB-lite"/>
    </source>
</evidence>
<dbReference type="AlphaFoldDB" id="A0A2V4NR60"/>
<gene>
    <name evidence="2" type="ORF">DI396_11555</name>
</gene>
<feature type="region of interest" description="Disordered" evidence="1">
    <location>
        <begin position="193"/>
        <end position="236"/>
    </location>
</feature>
<dbReference type="EMBL" id="QFVT01000007">
    <property type="protein sequence ID" value="PYC47186.1"/>
    <property type="molecule type" value="Genomic_DNA"/>
</dbReference>
<sequence>MLMRQSSFPSLSALTGALTGRLGRRTSPEDTHMPETSRDDAGDLVLENADGTQSYAHAPRDAAIEADAALLSALRSKIDEGRPLIRTGRSASHSVDQPATPVEATPSETDNTFAPSAPVTPRRARRATDAATQPAPSTRRPAEAALDLAEFATHAVPTDDISAVQSNTATESAVAALMITDADTMVFNAPEDRRRTPLHPATPAPDPAPATDTATPDTAEQHGAQNTDNEDDMLESEEDAVLLGRCAALATRATQIHAAALPEATHDSDAAPIRAALPTEPQVIPETPTPAALSLHHGAGIGAPDDVINGFAPEHEILLIELTEGRSVPRISFRPHPEGLYTDVVLLQDGVIPARRVIRVTGQHDLKRVDLAFSITARLAA</sequence>
<protein>
    <submittedName>
        <fullName evidence="2">Uncharacterized protein</fullName>
    </submittedName>
</protein>
<keyword evidence="3" id="KW-1185">Reference proteome</keyword>
<feature type="region of interest" description="Disordered" evidence="1">
    <location>
        <begin position="86"/>
        <end position="141"/>
    </location>
</feature>
<feature type="compositionally biased region" description="Basic and acidic residues" evidence="1">
    <location>
        <begin position="26"/>
        <end position="41"/>
    </location>
</feature>
<name>A0A2V4NR60_9RHOB</name>
<organism evidence="2 3">
    <name type="scientific">Litorivita pollutaquae</name>
    <dbReference type="NCBI Taxonomy" id="2200892"/>
    <lineage>
        <taxon>Bacteria</taxon>
        <taxon>Pseudomonadati</taxon>
        <taxon>Pseudomonadota</taxon>
        <taxon>Alphaproteobacteria</taxon>
        <taxon>Rhodobacterales</taxon>
        <taxon>Paracoccaceae</taxon>
        <taxon>Litorivita</taxon>
    </lineage>
</organism>
<evidence type="ECO:0000313" key="2">
    <source>
        <dbReference type="EMBL" id="PYC47186.1"/>
    </source>
</evidence>
<evidence type="ECO:0000313" key="3">
    <source>
        <dbReference type="Proteomes" id="UP000248012"/>
    </source>
</evidence>
<proteinExistence type="predicted"/>
<feature type="region of interest" description="Disordered" evidence="1">
    <location>
        <begin position="19"/>
        <end position="43"/>
    </location>
</feature>
<reference evidence="2 3" key="1">
    <citation type="submission" date="2018-05" db="EMBL/GenBank/DDBJ databases">
        <title>Oceanovita maritima gen. nov., sp. nov., a marine bacterium in the family Rhodobacteraceae isolated from surface seawater of Lundu port Xiamen, China.</title>
        <authorList>
            <person name="Hetharua B.H."/>
            <person name="Min D."/>
            <person name="Liao H."/>
            <person name="Tian Y."/>
        </authorList>
    </citation>
    <scope>NUCLEOTIDE SEQUENCE [LARGE SCALE GENOMIC DNA]</scope>
    <source>
        <strain evidence="2 3">FSX-11</strain>
    </source>
</reference>
<accession>A0A2V4NR60</accession>
<dbReference type="RefSeq" id="WP_110796376.1">
    <property type="nucleotide sequence ID" value="NZ_KZ826486.1"/>
</dbReference>
<feature type="compositionally biased region" description="Low complexity" evidence="1">
    <location>
        <begin position="209"/>
        <end position="218"/>
    </location>
</feature>
<dbReference type="Proteomes" id="UP000248012">
    <property type="component" value="Unassembled WGS sequence"/>
</dbReference>